<feature type="domain" description="Aldehyde dehydrogenase" evidence="6">
    <location>
        <begin position="20"/>
        <end position="482"/>
    </location>
</feature>
<dbReference type="PANTHER" id="PTHR43720">
    <property type="entry name" value="2-AMINOMUCONIC SEMIALDEHYDE DEHYDROGENASE"/>
    <property type="match status" value="1"/>
</dbReference>
<dbReference type="Pfam" id="PF00171">
    <property type="entry name" value="Aldedh"/>
    <property type="match status" value="1"/>
</dbReference>
<proteinExistence type="inferred from homology"/>
<keyword evidence="8" id="KW-1185">Reference proteome</keyword>
<dbReference type="AlphaFoldDB" id="A0A1V4HTH0"/>
<dbReference type="GO" id="GO:0016620">
    <property type="term" value="F:oxidoreductase activity, acting on the aldehyde or oxo group of donors, NAD or NADP as acceptor"/>
    <property type="evidence" value="ECO:0007669"/>
    <property type="project" value="InterPro"/>
</dbReference>
<evidence type="ECO:0000256" key="4">
    <source>
        <dbReference type="PROSITE-ProRule" id="PRU10007"/>
    </source>
</evidence>
<dbReference type="Proteomes" id="UP000190626">
    <property type="component" value="Unassembled WGS sequence"/>
</dbReference>
<dbReference type="InterPro" id="IPR029510">
    <property type="entry name" value="Ald_DH_CS_GLU"/>
</dbReference>
<dbReference type="InterPro" id="IPR016161">
    <property type="entry name" value="Ald_DH/histidinol_DH"/>
</dbReference>
<accession>A0A1V4HTH0</accession>
<dbReference type="OrthoDB" id="20170at2"/>
<dbReference type="PROSITE" id="PS00687">
    <property type="entry name" value="ALDEHYDE_DEHYDR_GLU"/>
    <property type="match status" value="1"/>
</dbReference>
<dbReference type="InterPro" id="IPR016163">
    <property type="entry name" value="Ald_DH_C"/>
</dbReference>
<dbReference type="InterPro" id="IPR015590">
    <property type="entry name" value="Aldehyde_DH_dom"/>
</dbReference>
<dbReference type="FunFam" id="3.40.309.10:FF:000012">
    <property type="entry name" value="Betaine aldehyde dehydrogenase"/>
    <property type="match status" value="1"/>
</dbReference>
<dbReference type="Gene3D" id="3.40.605.10">
    <property type="entry name" value="Aldehyde Dehydrogenase, Chain A, domain 1"/>
    <property type="match status" value="1"/>
</dbReference>
<comment type="caution">
    <text evidence="7">The sequence shown here is derived from an EMBL/GenBank/DDBJ whole genome shotgun (WGS) entry which is preliminary data.</text>
</comment>
<evidence type="ECO:0000256" key="5">
    <source>
        <dbReference type="RuleBase" id="RU003345"/>
    </source>
</evidence>
<dbReference type="SUPFAM" id="SSF53720">
    <property type="entry name" value="ALDH-like"/>
    <property type="match status" value="1"/>
</dbReference>
<dbReference type="Gene3D" id="3.40.309.10">
    <property type="entry name" value="Aldehyde Dehydrogenase, Chain A, domain 2"/>
    <property type="match status" value="1"/>
</dbReference>
<dbReference type="FunFam" id="3.40.605.10:FF:000007">
    <property type="entry name" value="NAD/NADP-dependent betaine aldehyde dehydrogenase"/>
    <property type="match status" value="1"/>
</dbReference>
<evidence type="ECO:0000313" key="7">
    <source>
        <dbReference type="EMBL" id="OPH62210.1"/>
    </source>
</evidence>
<dbReference type="InterPro" id="IPR016162">
    <property type="entry name" value="Ald_DH_N"/>
</dbReference>
<evidence type="ECO:0000256" key="3">
    <source>
        <dbReference type="ARBA" id="ARBA00023027"/>
    </source>
</evidence>
<dbReference type="CDD" id="cd07093">
    <property type="entry name" value="ALDH_F8_HMSADH"/>
    <property type="match status" value="1"/>
</dbReference>
<organism evidence="7 8">
    <name type="scientific">Paenibacillus ferrarius</name>
    <dbReference type="NCBI Taxonomy" id="1469647"/>
    <lineage>
        <taxon>Bacteria</taxon>
        <taxon>Bacillati</taxon>
        <taxon>Bacillota</taxon>
        <taxon>Bacilli</taxon>
        <taxon>Bacillales</taxon>
        <taxon>Paenibacillaceae</taxon>
        <taxon>Paenibacillus</taxon>
    </lineage>
</organism>
<evidence type="ECO:0000256" key="2">
    <source>
        <dbReference type="ARBA" id="ARBA00023002"/>
    </source>
</evidence>
<keyword evidence="2 5" id="KW-0560">Oxidoreductase</keyword>
<sequence length="486" mass="53220">METEPTAVMDCLHVIDGKYVPSHNQKTFVNTNPATEQMIGSVAEGGKTEIDWAVAAARKAYYGGWKNSKWSERAAILRRIGELILQRKDELAMLESLDTGKPLSLSTAVDIPRAAGSFHYFSSLISTLGTEAYPMEVGALNYVIRKPIGVVGLICPWNLPLLLLSAKLAPCLAMGNTVVIKPAEWTPMTATVLAQICKDAGLPDGVVNIVHGFGKDAAGEALAEHPDVSAIAFTGENHTGKQIMRAAAGNLKRLSFELGGKNPNLIFADCDLDKVVDTTIRSSFINQGEVCLSGSRIYVQRAIYETFLQRFVAKTREQVVGDPMQAQTNIGALISKEHYERVLRYIDLAREEGGTIETGGSRVKGCEKGYFVEPTIITGVSQDSRVVREEIFGPVVTIQVFDTEEEVIRQANDSHYGLSASIWTNDVSCAFRVAEQIEVGLTWVNTWFLRDPRTPYGGVKESGIGRQGGMYSIDFYSDISTICMKY</sequence>
<dbReference type="RefSeq" id="WP_079409199.1">
    <property type="nucleotide sequence ID" value="NZ_MBTG01000001.1"/>
</dbReference>
<reference evidence="8" key="1">
    <citation type="submission" date="2016-07" db="EMBL/GenBank/DDBJ databases">
        <authorList>
            <person name="Florea S."/>
            <person name="Webb J.S."/>
            <person name="Jaromczyk J."/>
            <person name="Schardl C.L."/>
        </authorList>
    </citation>
    <scope>NUCLEOTIDE SEQUENCE [LARGE SCALE GENOMIC DNA]</scope>
    <source>
        <strain evidence="8">CY1</strain>
    </source>
</reference>
<dbReference type="PANTHER" id="PTHR43720:SF2">
    <property type="entry name" value="2-AMINOMUCONIC SEMIALDEHYDE DEHYDROGENASE"/>
    <property type="match status" value="1"/>
</dbReference>
<dbReference type="EMBL" id="MBTG01000001">
    <property type="protein sequence ID" value="OPH62210.1"/>
    <property type="molecule type" value="Genomic_DNA"/>
</dbReference>
<gene>
    <name evidence="7" type="ORF">BC351_02495</name>
</gene>
<evidence type="ECO:0000313" key="8">
    <source>
        <dbReference type="Proteomes" id="UP000190626"/>
    </source>
</evidence>
<evidence type="ECO:0000256" key="1">
    <source>
        <dbReference type="ARBA" id="ARBA00009986"/>
    </source>
</evidence>
<protein>
    <submittedName>
        <fullName evidence="7">5-carboxymethyl-2-hydroxymuconate semialdehyde dehydrogenase</fullName>
    </submittedName>
</protein>
<keyword evidence="3" id="KW-0520">NAD</keyword>
<feature type="active site" evidence="4">
    <location>
        <position position="257"/>
    </location>
</feature>
<evidence type="ECO:0000259" key="6">
    <source>
        <dbReference type="Pfam" id="PF00171"/>
    </source>
</evidence>
<dbReference type="STRING" id="1469647.BC351_02495"/>
<name>A0A1V4HTH0_9BACL</name>
<comment type="similarity">
    <text evidence="1 5">Belongs to the aldehyde dehydrogenase family.</text>
</comment>